<feature type="region of interest" description="Disordered" evidence="1">
    <location>
        <begin position="1"/>
        <end position="20"/>
    </location>
</feature>
<dbReference type="EMBL" id="PPXF01000067">
    <property type="protein sequence ID" value="POH59077.1"/>
    <property type="molecule type" value="Genomic_DNA"/>
</dbReference>
<name>A0A2S3Z568_9MICO</name>
<reference evidence="3 4" key="1">
    <citation type="submission" date="2018-01" db="EMBL/GenBank/DDBJ databases">
        <title>Cryobacterium sp. nov., from glaciers in China.</title>
        <authorList>
            <person name="Liu Q."/>
            <person name="Xin Y.-H."/>
        </authorList>
    </citation>
    <scope>NUCLEOTIDE SEQUENCE [LARGE SCALE GENOMIC DNA]</scope>
    <source>
        <strain evidence="3 4">TMB1-8</strain>
    </source>
</reference>
<evidence type="ECO:0000259" key="2">
    <source>
        <dbReference type="Pfam" id="PF02720"/>
    </source>
</evidence>
<dbReference type="RefSeq" id="WP_103432526.1">
    <property type="nucleotide sequence ID" value="NZ_PPXF01000067.1"/>
</dbReference>
<protein>
    <recommendedName>
        <fullName evidence="2">DUF222 domain-containing protein</fullName>
    </recommendedName>
</protein>
<dbReference type="OrthoDB" id="3261064at2"/>
<sequence>MSIADEVLPPAPDDDDYSPEPTLEVRVQADLVRHTERIAADDRLIARAQAHLTEDQARAAAYNRWDDREVARRTIVSETACLTRVAERTIDRQLDEARFLSSYAPATFAAFSRGEISYRHATPLLGQLLTLPDGGQAAFEEKVLPEAKRLPVGRFRDKARRLRERLHPESIVTRHKNALADRRSYWEVAPDGMAWLHWYGTAHDTKAAYDRINGMAVKLRKAGDPTPADQTEGTDDARTAFGLRPDATEELPTRTLDQLRADITAALLLDGITPDGMGAGIRGTVMVTVPVLTLGARAHPAGVGRGPRHPRRVRAHLPGGRTGDRRARTELHPAADPPGNRGGALTGKDPAQEHQGHEKVPAGAR</sequence>
<organism evidence="3 4">
    <name type="scientific">Cryobacterium zongtaii</name>
    <dbReference type="NCBI Taxonomy" id="1259217"/>
    <lineage>
        <taxon>Bacteria</taxon>
        <taxon>Bacillati</taxon>
        <taxon>Actinomycetota</taxon>
        <taxon>Actinomycetes</taxon>
        <taxon>Micrococcales</taxon>
        <taxon>Microbacteriaceae</taxon>
        <taxon>Cryobacterium</taxon>
    </lineage>
</organism>
<dbReference type="Proteomes" id="UP000237104">
    <property type="component" value="Unassembled WGS sequence"/>
</dbReference>
<dbReference type="AlphaFoldDB" id="A0A2S3Z568"/>
<accession>A0A2S3Z568</accession>
<comment type="caution">
    <text evidence="3">The sequence shown here is derived from an EMBL/GenBank/DDBJ whole genome shotgun (WGS) entry which is preliminary data.</text>
</comment>
<evidence type="ECO:0000313" key="4">
    <source>
        <dbReference type="Proteomes" id="UP000237104"/>
    </source>
</evidence>
<proteinExistence type="predicted"/>
<feature type="compositionally biased region" description="Basic and acidic residues" evidence="1">
    <location>
        <begin position="322"/>
        <end position="333"/>
    </location>
</feature>
<feature type="compositionally biased region" description="Basic residues" evidence="1">
    <location>
        <begin position="306"/>
        <end position="315"/>
    </location>
</feature>
<feature type="region of interest" description="Disordered" evidence="1">
    <location>
        <begin position="298"/>
        <end position="365"/>
    </location>
</feature>
<gene>
    <name evidence="3" type="ORF">C3B59_17775</name>
</gene>
<evidence type="ECO:0000256" key="1">
    <source>
        <dbReference type="SAM" id="MobiDB-lite"/>
    </source>
</evidence>
<dbReference type="Pfam" id="PF02720">
    <property type="entry name" value="DUF222"/>
    <property type="match status" value="1"/>
</dbReference>
<dbReference type="InterPro" id="IPR003870">
    <property type="entry name" value="DUF222"/>
</dbReference>
<feature type="domain" description="DUF222" evidence="2">
    <location>
        <begin position="62"/>
        <end position="315"/>
    </location>
</feature>
<feature type="compositionally biased region" description="Basic and acidic residues" evidence="1">
    <location>
        <begin position="350"/>
        <end position="365"/>
    </location>
</feature>
<evidence type="ECO:0000313" key="3">
    <source>
        <dbReference type="EMBL" id="POH59077.1"/>
    </source>
</evidence>